<dbReference type="Pfam" id="PF21806">
    <property type="entry name" value="DUF6879"/>
    <property type="match status" value="1"/>
</dbReference>
<evidence type="ECO:0000313" key="2">
    <source>
        <dbReference type="EMBL" id="AYG82457.1"/>
    </source>
</evidence>
<feature type="domain" description="DUF6879" evidence="1">
    <location>
        <begin position="8"/>
        <end position="175"/>
    </location>
</feature>
<protein>
    <recommendedName>
        <fullName evidence="1">DUF6879 domain-containing protein</fullName>
    </recommendedName>
</protein>
<dbReference type="KEGG" id="shun:DWB77_04633"/>
<organism evidence="2 3">
    <name type="scientific">Streptomyces hundungensis</name>
    <dbReference type="NCBI Taxonomy" id="1077946"/>
    <lineage>
        <taxon>Bacteria</taxon>
        <taxon>Bacillati</taxon>
        <taxon>Actinomycetota</taxon>
        <taxon>Actinomycetes</taxon>
        <taxon>Kitasatosporales</taxon>
        <taxon>Streptomycetaceae</taxon>
        <taxon>Streptomyces</taxon>
    </lineage>
</organism>
<accession>A0A387HPL5</accession>
<dbReference type="EMBL" id="CP032698">
    <property type="protein sequence ID" value="AYG82457.1"/>
    <property type="molecule type" value="Genomic_DNA"/>
</dbReference>
<dbReference type="RefSeq" id="WP_120723045.1">
    <property type="nucleotide sequence ID" value="NZ_CP032698.1"/>
</dbReference>
<gene>
    <name evidence="2" type="ORF">DWB77_04633</name>
</gene>
<dbReference type="AlphaFoldDB" id="A0A387HPL5"/>
<dbReference type="OrthoDB" id="4562627at2"/>
<sequence>MSQSEPGFDELLAAAEHSAVHLEMRDSYGVGDEAEDFENWKRTGQRDVDPASEYWTPWVDLIQRTVARGVVVRRARVVSEPVTDYIRYEHAGTVVNLLAGEQVRWLPRRLASDIALPGNDCWVFDNGTVLFNHFSGDGNWSEPGWEVRSEAAVVRLASAAFEAVWERGTPHEKYSV</sequence>
<dbReference type="Proteomes" id="UP000271554">
    <property type="component" value="Chromosome"/>
</dbReference>
<proteinExistence type="predicted"/>
<evidence type="ECO:0000313" key="3">
    <source>
        <dbReference type="Proteomes" id="UP000271554"/>
    </source>
</evidence>
<reference evidence="2 3" key="1">
    <citation type="submission" date="2018-10" db="EMBL/GenBank/DDBJ databases">
        <title>Relationship between Morphology and Antimicrobial Activity in Streptomyces.</title>
        <authorList>
            <person name="Kang H.J."/>
            <person name="Kim S.B."/>
        </authorList>
    </citation>
    <scope>NUCLEOTIDE SEQUENCE [LARGE SCALE GENOMIC DNA]</scope>
    <source>
        <strain evidence="2 3">BH38</strain>
    </source>
</reference>
<evidence type="ECO:0000259" key="1">
    <source>
        <dbReference type="Pfam" id="PF21806"/>
    </source>
</evidence>
<dbReference type="InterPro" id="IPR049244">
    <property type="entry name" value="DUF6879"/>
</dbReference>
<name>A0A387HPL5_9ACTN</name>
<keyword evidence="3" id="KW-1185">Reference proteome</keyword>